<organism evidence="3 4">
    <name type="scientific">Blastopirellula marina</name>
    <dbReference type="NCBI Taxonomy" id="124"/>
    <lineage>
        <taxon>Bacteria</taxon>
        <taxon>Pseudomonadati</taxon>
        <taxon>Planctomycetota</taxon>
        <taxon>Planctomycetia</taxon>
        <taxon>Pirellulales</taxon>
        <taxon>Pirellulaceae</taxon>
        <taxon>Blastopirellula</taxon>
    </lineage>
</organism>
<sequence length="287" mass="31831">MIRSALLALDNSPSSKIALDMAIALCQRYAEKHDGRTDTIHLSGVAVVDLPGIKAPTSVPIGAGAYKKQRDETLVKESQERMEQILQEFDERCKADNIPHTCIPSEGLPYEQIERHALSHDVILIGKETNFHYETSENIGATMRKLLVDNARPVIVYPDQMPDNHRVVIAYDGSNPAAHALQLWTLLEIYGPQTEIHLVSISGEEEKAHARLDEAAQFLSFHGLTATKHAILKTKYVVELLAEKVAELSPRMVILGAYGRGGFKETLFGSSTNKMLESANCPLFLYK</sequence>
<accession>A0A2S8FJK9</accession>
<name>A0A2S8FJK9_9BACT</name>
<dbReference type="AlphaFoldDB" id="A0A2S8FJK9"/>
<dbReference type="OrthoDB" id="9804721at2"/>
<gene>
    <name evidence="3" type="ORF">C5Y83_19225</name>
</gene>
<comment type="caution">
    <text evidence="3">The sequence shown here is derived from an EMBL/GenBank/DDBJ whole genome shotgun (WGS) entry which is preliminary data.</text>
</comment>
<evidence type="ECO:0000313" key="3">
    <source>
        <dbReference type="EMBL" id="PQO32358.1"/>
    </source>
</evidence>
<dbReference type="InterPro" id="IPR006016">
    <property type="entry name" value="UspA"/>
</dbReference>
<evidence type="ECO:0000256" key="1">
    <source>
        <dbReference type="ARBA" id="ARBA00008791"/>
    </source>
</evidence>
<reference evidence="3 4" key="1">
    <citation type="submission" date="2018-02" db="EMBL/GenBank/DDBJ databases">
        <title>Comparative genomes isolates from brazilian mangrove.</title>
        <authorList>
            <person name="Araujo J.E."/>
            <person name="Taketani R.G."/>
            <person name="Silva M.C.P."/>
            <person name="Loureco M.V."/>
            <person name="Andreote F.D."/>
        </authorList>
    </citation>
    <scope>NUCLEOTIDE SEQUENCE [LARGE SCALE GENOMIC DNA]</scope>
    <source>
        <strain evidence="3 4">Hex-1 MGV</strain>
    </source>
</reference>
<proteinExistence type="inferred from homology"/>
<protein>
    <recommendedName>
        <fullName evidence="2">UspA domain-containing protein</fullName>
    </recommendedName>
</protein>
<dbReference type="Gene3D" id="3.40.50.12370">
    <property type="match status" value="1"/>
</dbReference>
<dbReference type="CDD" id="cd00293">
    <property type="entry name" value="USP-like"/>
    <property type="match status" value="2"/>
</dbReference>
<feature type="domain" description="UspA" evidence="2">
    <location>
        <begin position="166"/>
        <end position="286"/>
    </location>
</feature>
<dbReference type="RefSeq" id="WP_105331371.1">
    <property type="nucleotide sequence ID" value="NZ_PUHY01000012.1"/>
</dbReference>
<dbReference type="EMBL" id="PUHY01000012">
    <property type="protein sequence ID" value="PQO32358.1"/>
    <property type="molecule type" value="Genomic_DNA"/>
</dbReference>
<comment type="similarity">
    <text evidence="1">Belongs to the universal stress protein A family.</text>
</comment>
<dbReference type="PANTHER" id="PTHR46268">
    <property type="entry name" value="STRESS RESPONSE PROTEIN NHAX"/>
    <property type="match status" value="1"/>
</dbReference>
<dbReference type="SUPFAM" id="SSF52402">
    <property type="entry name" value="Adenine nucleotide alpha hydrolases-like"/>
    <property type="match status" value="2"/>
</dbReference>
<evidence type="ECO:0000313" key="4">
    <source>
        <dbReference type="Proteomes" id="UP000238322"/>
    </source>
</evidence>
<dbReference type="PRINTS" id="PR01438">
    <property type="entry name" value="UNVRSLSTRESS"/>
</dbReference>
<dbReference type="Pfam" id="PF00582">
    <property type="entry name" value="Usp"/>
    <property type="match status" value="1"/>
</dbReference>
<evidence type="ECO:0000259" key="2">
    <source>
        <dbReference type="Pfam" id="PF00582"/>
    </source>
</evidence>
<dbReference type="InterPro" id="IPR006015">
    <property type="entry name" value="Universal_stress_UspA"/>
</dbReference>
<dbReference type="Proteomes" id="UP000238322">
    <property type="component" value="Unassembled WGS sequence"/>
</dbReference>
<dbReference type="PANTHER" id="PTHR46268:SF6">
    <property type="entry name" value="UNIVERSAL STRESS PROTEIN UP12"/>
    <property type="match status" value="1"/>
</dbReference>